<feature type="compositionally biased region" description="Polar residues" evidence="16">
    <location>
        <begin position="311"/>
        <end position="322"/>
    </location>
</feature>
<evidence type="ECO:0000256" key="6">
    <source>
        <dbReference type="ARBA" id="ARBA00022990"/>
    </source>
</evidence>
<evidence type="ECO:0000256" key="8">
    <source>
        <dbReference type="ARBA" id="ARBA00023136"/>
    </source>
</evidence>
<keyword evidence="20" id="KW-1185">Reference proteome</keyword>
<feature type="domain" description="RH1" evidence="17">
    <location>
        <begin position="8"/>
        <end position="96"/>
    </location>
</feature>
<dbReference type="GO" id="GO:0048471">
    <property type="term" value="C:perinuclear region of cytoplasm"/>
    <property type="evidence" value="ECO:0007669"/>
    <property type="project" value="UniProtKB-SubCell"/>
</dbReference>
<comment type="similarity">
    <text evidence="3">Belongs to the JIP scaffold family.</text>
</comment>
<dbReference type="InterPro" id="IPR034744">
    <property type="entry name" value="RH2"/>
</dbReference>
<feature type="region of interest" description="Disordered" evidence="16">
    <location>
        <begin position="552"/>
        <end position="586"/>
    </location>
</feature>
<feature type="domain" description="RH2" evidence="18">
    <location>
        <begin position="489"/>
        <end position="593"/>
    </location>
</feature>
<evidence type="ECO:0000256" key="13">
    <source>
        <dbReference type="ARBA" id="ARBA00077184"/>
    </source>
</evidence>
<sequence>MELADGVVYQEDPGGPGPAMMSERVSGLAGSIYREFERLIGRYDEEVVAELMPLVVAVLENLDSVCAHSQETSVELELLRDDNEQLLTQYEREKALRKQAEEKFIEFEDSQEQEKKDLQTRVEALESQTRQLELKAKNYADQISRLEEREAELKKEYNALHSRHTEMIHNYMEHLERTKLHQLTGGEQLESTTHSRIRKERPISLGIFPLPPGDALLTPEAQREAGETPGSEHWKFHELSQPRSHTSLKDELSDVSQAGSKSTTPASTAASDIPALPAETPQKEDVEGLAKGTDKQSEKPDVSKNIEVQVAQETRNVSTGGNENEEKSEVQAIIESTPELDMDKDLSGYKGSSTPTKGIENKAFDRNTESLFEELSSAGSGLIGDVDEGADLLGMGREVENLILENTQLLETKNALNVVKNDLIAKVDELTCEKDVLQGELEAVKQAKQKLEEKNKELEEELKKARAEAEEARQKAKEDDDSDVPTAQRKRFTRVEMARVLMERNQYKERLMELQEAVRWTEMIRASRENPAMQEKKRSSIWQFFSRLFSSSSNTAKKPEPPVNVKYNAPTSHITPSVKKRSSTLSQLPSDKSKAFEFLSEETEASLASRREQKREQYRQVKAHVQKEDGRVQAFGWSLPQKYKQVANGGQGDNKMKNLPVPVYLRPLDEKDTSMKLWCAVGVNLSGGKTRDGGSVVGASVFYNDVTGTDADGNKQRTGSQSSLDRLDQELKDQQKELKHQEELSSLVWICTSTHSATKVIIIDANQPGNILDSFIVCNSHVLCIASVPDTATESNSADDNIPTAEEATEATEVNAGTGEDPADITQTGVYTEHVFTDPLGVQNTTEASPVYQPSTDSELYKDVAILPNEQDLVREEAQKMSSLLPTMWLGTQNGCLYVHSSVAQWRKCIHAIKLKDSILSIVHVKGIVLVALADGTLAIFHRGVDGQWDLTNYHLLDLGRPHHSIRCMTVVHDKVWCGYRNKIYVVQPKAMKIEKSFDAHPRRESQVRQLAWVGDGVWVSIRLDSTLRLYHAHTYQHLQDVDIEPYVSKMLGTGKLGFSFVRITALMVSCNRLWVGTGNGVIISIPLTETVILHQGRLLGLRANKAAAGSGNRPGSVIRVYGDENSDKVTPGTFIPYCSMAHAQLCFHGHRDAVKFFVAVPGQVVCPQGSGGTELTGDKPAPESFNQSSLKSMLVISGGEGYIDFRMGDEGGESELLGEALQLEPSVAKAERSHLIVWQVMYGSE</sequence>
<evidence type="ECO:0000256" key="9">
    <source>
        <dbReference type="ARBA" id="ARBA00023228"/>
    </source>
</evidence>
<evidence type="ECO:0000256" key="7">
    <source>
        <dbReference type="ARBA" id="ARBA00023054"/>
    </source>
</evidence>
<feature type="region of interest" description="Disordered" evidence="16">
    <location>
        <begin position="205"/>
        <end position="330"/>
    </location>
</feature>
<keyword evidence="6" id="KW-0007">Acetylation</keyword>
<evidence type="ECO:0000256" key="15">
    <source>
        <dbReference type="SAM" id="Coils"/>
    </source>
</evidence>
<dbReference type="Pfam" id="PF16471">
    <property type="entry name" value="JIP_LZII"/>
    <property type="match status" value="1"/>
</dbReference>
<dbReference type="Gene3D" id="1.20.58.1770">
    <property type="match status" value="1"/>
</dbReference>
<gene>
    <name evidence="19" type="primary">SPAG9</name>
</gene>
<dbReference type="InterPro" id="IPR032486">
    <property type="entry name" value="JIP_LZII"/>
</dbReference>
<protein>
    <recommendedName>
        <fullName evidence="11">C-Jun-amino-terminal kinase-interacting protein 4</fullName>
    </recommendedName>
    <alternativeName>
        <fullName evidence="13">JNK-associated leucine-zipper protein</fullName>
    </alternativeName>
    <alternativeName>
        <fullName evidence="14">Mitogen-activated protein kinase 8-interacting protein 4</fullName>
    </alternativeName>
    <alternativeName>
        <fullName evidence="12">Sperm-associated antigen 9</fullName>
    </alternativeName>
</protein>
<feature type="coiled-coil region" evidence="15">
    <location>
        <begin position="76"/>
        <end position="163"/>
    </location>
</feature>
<keyword evidence="9" id="KW-0458">Lysosome</keyword>
<dbReference type="GO" id="GO:0016192">
    <property type="term" value="P:vesicle-mediated transport"/>
    <property type="evidence" value="ECO:0007669"/>
    <property type="project" value="TreeGrafter"/>
</dbReference>
<dbReference type="Proteomes" id="UP000016666">
    <property type="component" value="Chromosome 19"/>
</dbReference>
<dbReference type="GO" id="GO:0019894">
    <property type="term" value="F:kinesin binding"/>
    <property type="evidence" value="ECO:0007669"/>
    <property type="project" value="TreeGrafter"/>
</dbReference>
<dbReference type="PANTHER" id="PTHR13886:SF2">
    <property type="entry name" value="C-JUN-AMINO-TERMINAL KINASE-INTERACTING PROTEIN 4"/>
    <property type="match status" value="1"/>
</dbReference>
<dbReference type="GO" id="GO:0005765">
    <property type="term" value="C:lysosomal membrane"/>
    <property type="evidence" value="ECO:0007669"/>
    <property type="project" value="UniProtKB-SubCell"/>
</dbReference>
<evidence type="ECO:0000313" key="19">
    <source>
        <dbReference type="Ensembl" id="ENSAPLP00000030357.1"/>
    </source>
</evidence>
<evidence type="ECO:0000256" key="12">
    <source>
        <dbReference type="ARBA" id="ARBA00075367"/>
    </source>
</evidence>
<dbReference type="GO" id="GO:0030159">
    <property type="term" value="F:signaling receptor complex adaptor activity"/>
    <property type="evidence" value="ECO:0007669"/>
    <property type="project" value="TreeGrafter"/>
</dbReference>
<evidence type="ECO:0000259" key="18">
    <source>
        <dbReference type="PROSITE" id="PS51777"/>
    </source>
</evidence>
<dbReference type="SUPFAM" id="SSF50978">
    <property type="entry name" value="WD40 repeat-like"/>
    <property type="match status" value="1"/>
</dbReference>
<dbReference type="FunFam" id="1.20.58.1770:FF:000001">
    <property type="entry name" value="C-Jun-amino-terminal kinase-interacting protein 3 isoform X1"/>
    <property type="match status" value="1"/>
</dbReference>
<dbReference type="InterPro" id="IPR039911">
    <property type="entry name" value="JIP3/JIP4"/>
</dbReference>
<dbReference type="Pfam" id="PF19056">
    <property type="entry name" value="WD40_2"/>
    <property type="match status" value="1"/>
</dbReference>
<name>A0A493TWT9_ANAPP</name>
<dbReference type="InterPro" id="IPR034743">
    <property type="entry name" value="RH1"/>
</dbReference>
<dbReference type="AlphaFoldDB" id="A0A493TWT9"/>
<dbReference type="GO" id="GO:0008432">
    <property type="term" value="F:JUN kinase binding"/>
    <property type="evidence" value="ECO:0007669"/>
    <property type="project" value="TreeGrafter"/>
</dbReference>
<feature type="region of interest" description="Disordered" evidence="16">
    <location>
        <begin position="462"/>
        <end position="488"/>
    </location>
</feature>
<evidence type="ECO:0000256" key="16">
    <source>
        <dbReference type="SAM" id="MobiDB-lite"/>
    </source>
</evidence>
<reference evidence="19 20" key="1">
    <citation type="submission" date="2017-10" db="EMBL/GenBank/DDBJ databases">
        <title>A new Pekin duck reference genome.</title>
        <authorList>
            <person name="Hou Z.-C."/>
            <person name="Zhou Z.-K."/>
            <person name="Zhu F."/>
            <person name="Hou S.-S."/>
        </authorList>
    </citation>
    <scope>NUCLEOTIDE SEQUENCE [LARGE SCALE GENOMIC DNA]</scope>
</reference>
<dbReference type="Gene3D" id="2.130.10.10">
    <property type="entry name" value="YVTN repeat-like/Quinoprotein amine dehydrogenase"/>
    <property type="match status" value="1"/>
</dbReference>
<dbReference type="InterPro" id="IPR015943">
    <property type="entry name" value="WD40/YVTN_repeat-like_dom_sf"/>
</dbReference>
<keyword evidence="7 15" id="KW-0175">Coiled coil</keyword>
<dbReference type="PANTHER" id="PTHR13886">
    <property type="entry name" value="JNK/SAPK-ASSOCIATED PROTEIN"/>
    <property type="match status" value="1"/>
</dbReference>
<organism evidence="19 20">
    <name type="scientific">Anas platyrhynchos platyrhynchos</name>
    <name type="common">Northern mallard</name>
    <dbReference type="NCBI Taxonomy" id="8840"/>
    <lineage>
        <taxon>Eukaryota</taxon>
        <taxon>Metazoa</taxon>
        <taxon>Chordata</taxon>
        <taxon>Craniata</taxon>
        <taxon>Vertebrata</taxon>
        <taxon>Euteleostomi</taxon>
        <taxon>Archelosauria</taxon>
        <taxon>Archosauria</taxon>
        <taxon>Dinosauria</taxon>
        <taxon>Saurischia</taxon>
        <taxon>Theropoda</taxon>
        <taxon>Coelurosauria</taxon>
        <taxon>Aves</taxon>
        <taxon>Neognathae</taxon>
        <taxon>Galloanserae</taxon>
        <taxon>Anseriformes</taxon>
        <taxon>Anatidae</taxon>
        <taxon>Anatinae</taxon>
        <taxon>Anas</taxon>
    </lineage>
</organism>
<feature type="coiled-coil region" evidence="15">
    <location>
        <begin position="717"/>
        <end position="744"/>
    </location>
</feature>
<evidence type="ECO:0000256" key="3">
    <source>
        <dbReference type="ARBA" id="ARBA00009866"/>
    </source>
</evidence>
<evidence type="ECO:0000256" key="11">
    <source>
        <dbReference type="ARBA" id="ARBA00071160"/>
    </source>
</evidence>
<dbReference type="PROSITE" id="PS51777">
    <property type="entry name" value="RH2"/>
    <property type="match status" value="1"/>
</dbReference>
<evidence type="ECO:0000313" key="20">
    <source>
        <dbReference type="Proteomes" id="UP000016666"/>
    </source>
</evidence>
<dbReference type="GO" id="GO:0005829">
    <property type="term" value="C:cytosol"/>
    <property type="evidence" value="ECO:0007669"/>
    <property type="project" value="UniProtKB-ARBA"/>
</dbReference>
<dbReference type="Pfam" id="PF09744">
    <property type="entry name" value="RH1"/>
    <property type="match status" value="1"/>
</dbReference>
<dbReference type="FunFam" id="2.130.10.10:FF:000700">
    <property type="entry name" value="Sperm-associated antigen 9a"/>
    <property type="match status" value="1"/>
</dbReference>
<dbReference type="GeneTree" id="ENSGT00940000153496"/>
<dbReference type="Ensembl" id="ENSAPLT00000030775.1">
    <property type="protein sequence ID" value="ENSAPLP00000030357.1"/>
    <property type="gene ID" value="ENSAPLG00000015555.2"/>
</dbReference>
<feature type="compositionally biased region" description="Basic and acidic residues" evidence="16">
    <location>
        <begin position="221"/>
        <end position="240"/>
    </location>
</feature>
<reference evidence="19" key="2">
    <citation type="submission" date="2025-08" db="UniProtKB">
        <authorList>
            <consortium name="Ensembl"/>
        </authorList>
    </citation>
    <scope>IDENTIFICATION</scope>
</reference>
<proteinExistence type="inferred from homology"/>
<dbReference type="Gene3D" id="1.20.5.1000">
    <property type="entry name" value="arf6 gtpase in complex with a specific effector, jip4"/>
    <property type="match status" value="1"/>
</dbReference>
<keyword evidence="5" id="KW-0597">Phosphoprotein</keyword>
<dbReference type="PROSITE" id="PS51776">
    <property type="entry name" value="RH1"/>
    <property type="match status" value="1"/>
</dbReference>
<feature type="compositionally biased region" description="Low complexity" evidence="16">
    <location>
        <begin position="262"/>
        <end position="271"/>
    </location>
</feature>
<dbReference type="FunFam" id="1.20.5.1000:FF:000001">
    <property type="entry name" value="C-Jun-amino-terminal kinase-interacting protein 3 isoform X2"/>
    <property type="match status" value="1"/>
</dbReference>
<dbReference type="InterPro" id="IPR036322">
    <property type="entry name" value="WD40_repeat_dom_sf"/>
</dbReference>
<evidence type="ECO:0000256" key="2">
    <source>
        <dbReference type="ARBA" id="ARBA00004656"/>
    </source>
</evidence>
<comment type="subcellular location">
    <subcellularLocation>
        <location evidence="1">Cytoplasm</location>
        <location evidence="1">Perinuclear region</location>
    </subcellularLocation>
    <subcellularLocation>
        <location evidence="2">Lysosome membrane</location>
    </subcellularLocation>
</comment>
<keyword evidence="8" id="KW-0472">Membrane</keyword>
<feature type="compositionally biased region" description="Basic and acidic residues" evidence="16">
    <location>
        <begin position="462"/>
        <end position="478"/>
    </location>
</feature>
<comment type="function">
    <text evidence="10">The JNK-interacting protein (JIP) group of scaffold proteins selectively mediates JNK signaling by aggregating specific components of the MAPK cascade to form a functional JNK signaling module. Regulates lysosomal positioning by acting as an adapter protein which links PIP4P1-positive lysosomes to the dynein-dynactin complex. Assists PIKFYVE selective functionality in microtubule-based endosome-to-TGN trafficking.</text>
</comment>
<accession>A0A493TWT9</accession>
<evidence type="ECO:0000256" key="10">
    <source>
        <dbReference type="ARBA" id="ARBA00056878"/>
    </source>
</evidence>
<feature type="compositionally biased region" description="Basic and acidic residues" evidence="16">
    <location>
        <begin position="281"/>
        <end position="304"/>
    </location>
</feature>
<evidence type="ECO:0000256" key="14">
    <source>
        <dbReference type="ARBA" id="ARBA00078388"/>
    </source>
</evidence>
<evidence type="ECO:0000256" key="4">
    <source>
        <dbReference type="ARBA" id="ARBA00022490"/>
    </source>
</evidence>
<reference evidence="19" key="3">
    <citation type="submission" date="2025-09" db="UniProtKB">
        <authorList>
            <consortium name="Ensembl"/>
        </authorList>
    </citation>
    <scope>IDENTIFICATION</scope>
</reference>
<keyword evidence="4" id="KW-0963">Cytoplasm</keyword>
<evidence type="ECO:0000259" key="17">
    <source>
        <dbReference type="PROSITE" id="PS51776"/>
    </source>
</evidence>
<evidence type="ECO:0000256" key="5">
    <source>
        <dbReference type="ARBA" id="ARBA00022553"/>
    </source>
</evidence>
<dbReference type="GO" id="GO:0005078">
    <property type="term" value="F:MAP-kinase scaffold activity"/>
    <property type="evidence" value="ECO:0007669"/>
    <property type="project" value="InterPro"/>
</dbReference>
<evidence type="ECO:0000256" key="1">
    <source>
        <dbReference type="ARBA" id="ARBA00004556"/>
    </source>
</evidence>